<feature type="compositionally biased region" description="Gly residues" evidence="3">
    <location>
        <begin position="358"/>
        <end position="439"/>
    </location>
</feature>
<sequence>MSTTAYTAPLNGPFIGPFIGRADELARLTRILDRARAGEARAVLVAGDAGVGKTRVLAEAAGYAAAAGTTVITGHCVDLGDVGLPYLPFTEILGVLAGDERFSGTLAAHPVVDRLIGHGGDGARDAGGRPQLFEGLAALLAELTRAAPLLLVLEDLHWADQSSRDLLRFLLSRGVLGGAGSAGGAPGQRLAVFASYRADDLHRRHPLRPLLAELVRLPAVERLELRPMPDGEVARLVRSQRTAPVTDATIRRIVERAEGNAFYAEELLAATSESAPGDASAVPSGLADVLLSRFEQLSPTAQQVLRTAAVAGRRVEHDLLRDAVRLPEEDLESALREAVGRQLLVAGGGPGRERDRSSGGGLSEGLGGGPGGISRNGLGGGPGGSARNGLVGGSGGSSRDGLGGNARASLGGGPDGSSRAGLGGGPGGSSRAGLVGGSGENARDRLGGGPGGSSRDGLGGDFGSGSGGGSRGGSREGAGGDSAYSFRHALIREAVYADLLPGERVRLHRAFAQVLAGRGLPAEYAAERAHHSRESHDLPDALAASLEAADHAARVRAPAEELRHLEAALDLWSAVPADARPDGYDTVTLTLRASAAAAHAGETHRAVSLTRAALARMGSDEDSELAARVRYTLAGNLMRIDSLTAAFTYSSEALAMIPADPPSRTWVWAASTHVMAARYVGHDETARDVARRALGIAEDLDIPDARADLMISLVGLEGASRTTSEGRARLREARELARRAGNTSIEMRALFNLSIGAYESGDLDECLTWLSDGLERAGRAGLLASPYPLEMRYLRSLVLYSLGQWDACVRAAESDAEGLPAAGRYAIGPALSVALARGEEGAAERARSLLDGPFDWMAALVAGILLTDAAALRHDPEAAVEQVRTSVVALTEDSGTAPDVVVRLAALALAPVADAAVAARQAGDEDGVRRWCETGAELVGMARVTAAEGEDGAPQGPEGRAWLARAEAEWARACAEPDPRAREAREAREETGVARESTQAWEKAVEAFGYGDVYEQARCRVRLAEALVAAGRREEAAGQARVAQDTAVRLGAVPLRADVERLIRRARLAETSPVAGVPALTARENDVLLLLARGRINRQIGEELFISGKTASVHVSNILAKLGAASRTEAVAIAYREGLVEPGPAASG</sequence>
<dbReference type="RefSeq" id="WP_267030495.1">
    <property type="nucleotide sequence ID" value="NZ_JAIFZO010000002.1"/>
</dbReference>
<dbReference type="Gene3D" id="1.25.40.10">
    <property type="entry name" value="Tetratricopeptide repeat domain"/>
    <property type="match status" value="1"/>
</dbReference>
<feature type="domain" description="HTH luxR-type" evidence="4">
    <location>
        <begin position="1073"/>
        <end position="1138"/>
    </location>
</feature>
<dbReference type="Proteomes" id="UP001165590">
    <property type="component" value="Unassembled WGS sequence"/>
</dbReference>
<dbReference type="InterPro" id="IPR041664">
    <property type="entry name" value="AAA_16"/>
</dbReference>
<comment type="caution">
    <text evidence="5">The sequence shown here is derived from an EMBL/GenBank/DDBJ whole genome shotgun (WGS) entry which is preliminary data.</text>
</comment>
<keyword evidence="6" id="KW-1185">Reference proteome</keyword>
<organism evidence="5 6">
    <name type="scientific">Streptomyces ortus</name>
    <dbReference type="NCBI Taxonomy" id="2867268"/>
    <lineage>
        <taxon>Bacteria</taxon>
        <taxon>Bacillati</taxon>
        <taxon>Actinomycetota</taxon>
        <taxon>Actinomycetes</taxon>
        <taxon>Kitasatosporales</taxon>
        <taxon>Streptomycetaceae</taxon>
        <taxon>Streptomyces</taxon>
    </lineage>
</organism>
<dbReference type="PRINTS" id="PR00038">
    <property type="entry name" value="HTHLUXR"/>
</dbReference>
<evidence type="ECO:0000259" key="4">
    <source>
        <dbReference type="PROSITE" id="PS50043"/>
    </source>
</evidence>
<dbReference type="PROSITE" id="PS50043">
    <property type="entry name" value="HTH_LUXR_2"/>
    <property type="match status" value="1"/>
</dbReference>
<dbReference type="InterPro" id="IPR027417">
    <property type="entry name" value="P-loop_NTPase"/>
</dbReference>
<keyword evidence="1" id="KW-0547">Nucleotide-binding</keyword>
<dbReference type="Gene3D" id="1.10.10.10">
    <property type="entry name" value="Winged helix-like DNA-binding domain superfamily/Winged helix DNA-binding domain"/>
    <property type="match status" value="1"/>
</dbReference>
<dbReference type="SMART" id="SM00421">
    <property type="entry name" value="HTH_LUXR"/>
    <property type="match status" value="1"/>
</dbReference>
<evidence type="ECO:0000256" key="1">
    <source>
        <dbReference type="ARBA" id="ARBA00022741"/>
    </source>
</evidence>
<dbReference type="Pfam" id="PF00196">
    <property type="entry name" value="GerE"/>
    <property type="match status" value="1"/>
</dbReference>
<dbReference type="CDD" id="cd06170">
    <property type="entry name" value="LuxR_C_like"/>
    <property type="match status" value="1"/>
</dbReference>
<dbReference type="SUPFAM" id="SSF46894">
    <property type="entry name" value="C-terminal effector domain of the bipartite response regulators"/>
    <property type="match status" value="1"/>
</dbReference>
<keyword evidence="2" id="KW-0067">ATP-binding</keyword>
<dbReference type="PANTHER" id="PTHR16305:SF35">
    <property type="entry name" value="TRANSCRIPTIONAL ACTIVATOR DOMAIN"/>
    <property type="match status" value="1"/>
</dbReference>
<gene>
    <name evidence="5" type="ORF">K3769_36490</name>
</gene>
<dbReference type="SUPFAM" id="SSF52540">
    <property type="entry name" value="P-loop containing nucleoside triphosphate hydrolases"/>
    <property type="match status" value="1"/>
</dbReference>
<dbReference type="InterPro" id="IPR016032">
    <property type="entry name" value="Sig_transdc_resp-reg_C-effctor"/>
</dbReference>
<accession>A0ABT3VEB2</accession>
<dbReference type="PANTHER" id="PTHR16305">
    <property type="entry name" value="TESTICULAR SOLUBLE ADENYLYL CYCLASE"/>
    <property type="match status" value="1"/>
</dbReference>
<dbReference type="Pfam" id="PF13191">
    <property type="entry name" value="AAA_16"/>
    <property type="match status" value="1"/>
</dbReference>
<proteinExistence type="predicted"/>
<dbReference type="InterPro" id="IPR011990">
    <property type="entry name" value="TPR-like_helical_dom_sf"/>
</dbReference>
<feature type="region of interest" description="Disordered" evidence="3">
    <location>
        <begin position="346"/>
        <end position="480"/>
    </location>
</feature>
<name>A0ABT3VEB2_9ACTN</name>
<dbReference type="Gene3D" id="3.40.50.300">
    <property type="entry name" value="P-loop containing nucleotide triphosphate hydrolases"/>
    <property type="match status" value="1"/>
</dbReference>
<dbReference type="EMBL" id="JAIFZO010000002">
    <property type="protein sequence ID" value="MCX4238178.1"/>
    <property type="molecule type" value="Genomic_DNA"/>
</dbReference>
<evidence type="ECO:0000313" key="5">
    <source>
        <dbReference type="EMBL" id="MCX4238178.1"/>
    </source>
</evidence>
<evidence type="ECO:0000256" key="3">
    <source>
        <dbReference type="SAM" id="MobiDB-lite"/>
    </source>
</evidence>
<feature type="compositionally biased region" description="Gly residues" evidence="3">
    <location>
        <begin position="447"/>
        <end position="480"/>
    </location>
</feature>
<dbReference type="InterPro" id="IPR000792">
    <property type="entry name" value="Tscrpt_reg_LuxR_C"/>
</dbReference>
<protein>
    <submittedName>
        <fullName evidence="5">AAA family ATPase</fullName>
    </submittedName>
</protein>
<reference evidence="5" key="1">
    <citation type="journal article" date="2022" name="bioRxiv">
        <title>Discovery and biosynthetic assessment of Streptomyces ortus sp nov. isolated from a deep-sea sponge.</title>
        <authorList>
            <person name="Williams S.E."/>
        </authorList>
    </citation>
    <scope>NUCLEOTIDE SEQUENCE</scope>
    <source>
        <strain evidence="5">A15ISP2-DRY2</strain>
    </source>
</reference>
<evidence type="ECO:0000256" key="2">
    <source>
        <dbReference type="ARBA" id="ARBA00022840"/>
    </source>
</evidence>
<evidence type="ECO:0000313" key="6">
    <source>
        <dbReference type="Proteomes" id="UP001165590"/>
    </source>
</evidence>
<dbReference type="InterPro" id="IPR036388">
    <property type="entry name" value="WH-like_DNA-bd_sf"/>
</dbReference>